<feature type="compositionally biased region" description="Polar residues" evidence="1">
    <location>
        <begin position="1082"/>
        <end position="1092"/>
    </location>
</feature>
<feature type="compositionally biased region" description="Pro residues" evidence="1">
    <location>
        <begin position="988"/>
        <end position="1000"/>
    </location>
</feature>
<dbReference type="PANTHER" id="PTHR23197">
    <property type="entry name" value="TARSH-RELATED FIBRONECTIN DOMAIN-CONTAINING"/>
    <property type="match status" value="1"/>
</dbReference>
<feature type="compositionally biased region" description="Basic residues" evidence="1">
    <location>
        <begin position="937"/>
        <end position="949"/>
    </location>
</feature>
<protein>
    <submittedName>
        <fullName evidence="5">Target of Nesh-SH3 isoform X26</fullName>
    </submittedName>
</protein>
<feature type="domain" description="Fibronectin type-III" evidence="3">
    <location>
        <begin position="1335"/>
        <end position="1428"/>
    </location>
</feature>
<feature type="region of interest" description="Disordered" evidence="1">
    <location>
        <begin position="1128"/>
        <end position="1313"/>
    </location>
</feature>
<dbReference type="CDD" id="cd00063">
    <property type="entry name" value="FN3"/>
    <property type="match status" value="2"/>
</dbReference>
<name>A0ABM4H690_ODOVR</name>
<reference evidence="5" key="2">
    <citation type="submission" date="2025-08" db="UniProtKB">
        <authorList>
            <consortium name="RefSeq"/>
        </authorList>
    </citation>
    <scope>IDENTIFICATION</scope>
    <source>
        <tissue evidence="5">Tongue muscle</tissue>
    </source>
</reference>
<evidence type="ECO:0000313" key="5">
    <source>
        <dbReference type="RefSeq" id="XP_070311087.1"/>
    </source>
</evidence>
<accession>A0ABM4H690</accession>
<feature type="compositionally biased region" description="Pro residues" evidence="1">
    <location>
        <begin position="1200"/>
        <end position="1209"/>
    </location>
</feature>
<evidence type="ECO:0000313" key="4">
    <source>
        <dbReference type="Proteomes" id="UP001652640"/>
    </source>
</evidence>
<feature type="compositionally biased region" description="Basic residues" evidence="1">
    <location>
        <begin position="609"/>
        <end position="619"/>
    </location>
</feature>
<dbReference type="RefSeq" id="XP_070311087.1">
    <property type="nucleotide sequence ID" value="XM_070454986.1"/>
</dbReference>
<feature type="compositionally biased region" description="Polar residues" evidence="1">
    <location>
        <begin position="1417"/>
        <end position="1427"/>
    </location>
</feature>
<feature type="compositionally biased region" description="Polar residues" evidence="1">
    <location>
        <begin position="1304"/>
        <end position="1313"/>
    </location>
</feature>
<feature type="compositionally biased region" description="Low complexity" evidence="1">
    <location>
        <begin position="494"/>
        <end position="512"/>
    </location>
</feature>
<sequence>MPSSLGCLLLCGSVALALGNAQKLPKGKRPNLKVHINTTSDSILLKFLRPSPNVKLEGFLLGYGSNLSPNQYFPLPAEGKYTEAIVDAEPKYLIVVRPAPPPSQKKSCSGKKRSRKPLQLVVGTLSPSSVFLSWGFLINPHHDWTLPSQCPNDRYYTIRYREKDKEKKWIFQLCPATETIVENLKPDTVYEFGVKDNVEGGIWSKIFNHKTIVGSKSKVNGKIQSTYDQLHSVPAYVPRKLIPVTIIKQVIQNVTHRASTKSPDKTPYGGTILVHLVIPGLNETTVKLPTSIMFEISEAIKTQLAKNETLALPAESKTPEVEKIPALPITVTPESVPRTTKPTVSSALDISETTLVLRGRTPGTSQTILIPSFELPLSTLAPKRLPEFPQAKTPFPFEKAGGTLASSEKPGIVPTSKISEDSKILLPQTATYDVFSSPTTSDEPEISEPHTATSDPLLDSVPPKTSRTLEQPRATLAPSETPFISQKLEIFTSPELQPTTPAPLQTTSVPSTPKRRLRPKTPRTKPERTTSPGTITSKISKSPEPRRTTMAPSKTQFISLKPKIPLSPEVTDSKPAPEPEVLLPSQPPIVLKPGTLETKSSTTTLAPPKTKRPGRRPRPKTTPSPDVPKSKPALEPATVPPERLVPTIDSKPAKQLLSKPTAKPDTPPPTSVFEPVTPATEAPSTSIVPATDIEPVTLRTEAPRTTLAPKTSQRTRTRRPRPRPKHKTTPRPETPQTKLDFEPITPGTSLAPTTKRPRRLRPKPKTTPHPEVPQTKLVPATIPEPISLRTEAPGTTVVPAIVFEPVTPIKEAPETAFVPATDLEPVTFPPETSGTTLATTKTSKRPRRPRPRPKTTRGPQVPQTKLVPATTLEPVTLRTEAPGTTLASKTSQQTIHPHPRPKTTPSTEAPESKPVPTADFEPVTFRTDAWVTTKAPKTSKRTRRPRPKLKTTTTPEVPQTKPVPTTDLEPGTLRTEAPEIVASKQIPRTPPKPKTSPRPRIPQTQSAPKVFQHVTLKPKTSPSPEVSYTPPVPRDVLLPHKPVPEVSQSEPVLQPVTFTIHLPETTLAPLETRGSPLIPMISPSTSQEELQTSLAETDQSTQELFTMKVPRTTELAKTTQAPHRVYTTTVRPRTPDKPHIRPVLNKTTTRPSRPRPSGTPRGNGIGAGVKQVPLPSGAGRNVSVDSSHPTKKPAIIPGTRRPPLPPRPMPPRRKPLPPNNVTGKPGSAGIISSGRVTSPPLRATLRPTEAPLETMETDKKPPTVPASEEDLDNMTDFSSSPTRETDPLGKPRFKGPHVRYIQKPDNSPCSITDSVKRFPKEEATEGNATSPPQNPPTNLTVVTVEGCPSFVILDWDKPLNDTVTEYEVISRENGSFSGKNKSIQTTNQTFSTVENLKPDTSYEFQVKPKNPLGEGPPSNTVAFSTESADPRVSEPVSAGRDAIWTERPFASDSYSECTGKQYVKRTWYKKFVGVQLCNSLRYKIYLSDSLTGKFYNIGDQRGHGEDHCQFVDSFLDGRTGQQLSSDQLPTKEGYFRAVRQEPVQFGEIGGHTQINYVQWYECGTTIPGKW</sequence>
<feature type="chain" id="PRO_5045982704" evidence="2">
    <location>
        <begin position="22"/>
        <end position="1570"/>
    </location>
</feature>
<dbReference type="Pfam" id="PF21731">
    <property type="entry name" value="TARSH_C"/>
    <property type="match status" value="1"/>
</dbReference>
<evidence type="ECO:0000256" key="1">
    <source>
        <dbReference type="SAM" id="MobiDB-lite"/>
    </source>
</evidence>
<feature type="compositionally biased region" description="Basic residues" evidence="1">
    <location>
        <begin position="713"/>
        <end position="729"/>
    </location>
</feature>
<proteinExistence type="predicted"/>
<dbReference type="Pfam" id="PF00041">
    <property type="entry name" value="fn3"/>
    <property type="match status" value="1"/>
</dbReference>
<dbReference type="InterPro" id="IPR003961">
    <property type="entry name" value="FN3_dom"/>
</dbReference>
<evidence type="ECO:0000256" key="2">
    <source>
        <dbReference type="SAM" id="SignalP"/>
    </source>
</evidence>
<reference evidence="4" key="1">
    <citation type="journal article" date="2022" name="J. Hered.">
        <title>A De Novo Chromosome-Level Genome Assembly of the White-Tailed Deer, Odocoileus Virginianus.</title>
        <authorList>
            <person name="London E.W."/>
            <person name="Roca A.L."/>
            <person name="Novakofski J.E."/>
            <person name="Mateus-Pinilla N.E."/>
        </authorList>
    </citation>
    <scope>NUCLEOTIDE SEQUENCE [LARGE SCALE GENOMIC DNA]</scope>
</reference>
<gene>
    <name evidence="5" type="primary">ABI3BP</name>
</gene>
<dbReference type="SUPFAM" id="SSF49265">
    <property type="entry name" value="Fibronectin type III"/>
    <property type="match status" value="2"/>
</dbReference>
<feature type="compositionally biased region" description="Low complexity" evidence="1">
    <location>
        <begin position="832"/>
        <end position="841"/>
    </location>
</feature>
<dbReference type="GeneID" id="110149915"/>
<feature type="compositionally biased region" description="Basic residues" evidence="1">
    <location>
        <begin position="842"/>
        <end position="855"/>
    </location>
</feature>
<feature type="compositionally biased region" description="Basic residues" evidence="1">
    <location>
        <begin position="513"/>
        <end position="523"/>
    </location>
</feature>
<keyword evidence="4" id="KW-1185">Reference proteome</keyword>
<dbReference type="PANTHER" id="PTHR23197:SF10">
    <property type="entry name" value="TARGET OF NESH-SH3"/>
    <property type="match status" value="1"/>
</dbReference>
<feature type="signal peptide" evidence="2">
    <location>
        <begin position="1"/>
        <end position="21"/>
    </location>
</feature>
<feature type="compositionally biased region" description="Low complexity" evidence="1">
    <location>
        <begin position="1147"/>
        <end position="1160"/>
    </location>
</feature>
<organism evidence="4 5">
    <name type="scientific">Odocoileus virginianus</name>
    <name type="common">White-tailed deer</name>
    <dbReference type="NCBI Taxonomy" id="9874"/>
    <lineage>
        <taxon>Eukaryota</taxon>
        <taxon>Metazoa</taxon>
        <taxon>Chordata</taxon>
        <taxon>Craniata</taxon>
        <taxon>Vertebrata</taxon>
        <taxon>Euteleostomi</taxon>
        <taxon>Mammalia</taxon>
        <taxon>Eutheria</taxon>
        <taxon>Laurasiatheria</taxon>
        <taxon>Artiodactyla</taxon>
        <taxon>Ruminantia</taxon>
        <taxon>Pecora</taxon>
        <taxon>Cervidae</taxon>
        <taxon>Odocoileinae</taxon>
        <taxon>Odocoileus</taxon>
    </lineage>
</organism>
<feature type="compositionally biased region" description="Polar residues" evidence="1">
    <location>
        <begin position="885"/>
        <end position="895"/>
    </location>
</feature>
<feature type="region of interest" description="Disordered" evidence="1">
    <location>
        <begin position="817"/>
        <end position="1030"/>
    </location>
</feature>
<feature type="region of interest" description="Disordered" evidence="1">
    <location>
        <begin position="434"/>
        <end position="775"/>
    </location>
</feature>
<evidence type="ECO:0000259" key="3">
    <source>
        <dbReference type="PROSITE" id="PS50853"/>
    </source>
</evidence>
<feature type="region of interest" description="Disordered" evidence="1">
    <location>
        <begin position="1409"/>
        <end position="1437"/>
    </location>
</feature>
<dbReference type="Gene3D" id="2.60.40.10">
    <property type="entry name" value="Immunoglobulins"/>
    <property type="match status" value="2"/>
</dbReference>
<keyword evidence="2" id="KW-0732">Signal</keyword>
<feature type="compositionally biased region" description="Basic residues" evidence="1">
    <location>
        <begin position="755"/>
        <end position="766"/>
    </location>
</feature>
<dbReference type="InterPro" id="IPR013783">
    <property type="entry name" value="Ig-like_fold"/>
</dbReference>
<dbReference type="InterPro" id="IPR049109">
    <property type="entry name" value="TARSH/FNDC1_C"/>
</dbReference>
<dbReference type="InterPro" id="IPR036116">
    <property type="entry name" value="FN3_sf"/>
</dbReference>
<feature type="region of interest" description="Disordered" evidence="1">
    <location>
        <begin position="1070"/>
        <end position="1092"/>
    </location>
</feature>
<dbReference type="Proteomes" id="UP001652640">
    <property type="component" value="Chromosome 25"/>
</dbReference>
<dbReference type="PROSITE" id="PS50853">
    <property type="entry name" value="FN3"/>
    <property type="match status" value="2"/>
</dbReference>
<feature type="domain" description="Fibronectin type-III" evidence="3">
    <location>
        <begin position="116"/>
        <end position="214"/>
    </location>
</feature>